<organism evidence="2">
    <name type="scientific">Aphanomyces stellatus</name>
    <dbReference type="NCBI Taxonomy" id="120398"/>
    <lineage>
        <taxon>Eukaryota</taxon>
        <taxon>Sar</taxon>
        <taxon>Stramenopiles</taxon>
        <taxon>Oomycota</taxon>
        <taxon>Saprolegniomycetes</taxon>
        <taxon>Saprolegniales</taxon>
        <taxon>Verrucalvaceae</taxon>
        <taxon>Aphanomyces</taxon>
    </lineage>
</organism>
<name>A0A6A4Y1T8_9STRA</name>
<evidence type="ECO:0000313" key="2">
    <source>
        <dbReference type="EMBL" id="KAF0690065.1"/>
    </source>
</evidence>
<dbReference type="EMBL" id="VJMH01006394">
    <property type="protein sequence ID" value="KAF0690065.1"/>
    <property type="molecule type" value="Genomic_DNA"/>
</dbReference>
<gene>
    <name evidence="2" type="ORF">As57867_018452</name>
</gene>
<feature type="region of interest" description="Disordered" evidence="1">
    <location>
        <begin position="1"/>
        <end position="33"/>
    </location>
</feature>
<comment type="caution">
    <text evidence="2">The sequence shown here is derived from an EMBL/GenBank/DDBJ whole genome shotgun (WGS) entry which is preliminary data.</text>
</comment>
<evidence type="ECO:0000256" key="1">
    <source>
        <dbReference type="SAM" id="MobiDB-lite"/>
    </source>
</evidence>
<reference evidence="2" key="1">
    <citation type="submission" date="2019-06" db="EMBL/GenBank/DDBJ databases">
        <title>Genomics analysis of Aphanomyces spp. identifies a new class of oomycete effector associated with host adaptation.</title>
        <authorList>
            <person name="Gaulin E."/>
        </authorList>
    </citation>
    <scope>NUCLEOTIDE SEQUENCE</scope>
    <source>
        <strain evidence="2">CBS 578.67</strain>
    </source>
</reference>
<protein>
    <submittedName>
        <fullName evidence="2">Uncharacterized protein</fullName>
    </submittedName>
</protein>
<feature type="compositionally biased region" description="Polar residues" evidence="1">
    <location>
        <begin position="12"/>
        <end position="22"/>
    </location>
</feature>
<dbReference type="AlphaFoldDB" id="A0A6A4Y1T8"/>
<accession>A0A6A4Y1T8</accession>
<sequence>MAAARPVDFLSPTHSFLQPPKTSSIPIPPSDRGRIDTDGRQAFNVSPPWSLPPTGSTSCWVAWLRWFHGDGIVGPYCRLQDADFVNPGMLASWHRWQAALRVLVRLSWEYNLSQSPKQLAALPTHALANVLDGVLAVVASLLPTAPTSPPTAQMSMDQLYVCLTATAVADVTVTFPSLSLRKMWRLWWHGDGGAPYSHRRKWTTASKHHMYSAKSVIETLGICAEERGWVAPMAALETIPEPALMNVLGLALDATRHVWNLGPHVSVDDTCISFSLALNRAKERHQTFVTRPLNAAIYPTAAVGEVGLQRQAKDRVINLTPPPTMAPPSAVVADSMPPSVGLTARTIWRRWFRGDSSGGPLRHRAPPEIDACLCSTMRLAMRLCLEHGLATLAWMDVMDEAALDDIWSRLVALLPPAVDTNNGQFNDPDRIDTLWQRFLALAASMMAKSRARQWHFPCLSVRDLWRVWWLGDGDATPYRHRPSTTWLSKDASSLSEQTQRQSIRLVVVFTALAVRYGIVTSTDAMNTMDETELNNVLTRVIAALKEYFHGTSDLTLDLASADFFATMQRKTRIKAHTAAPLAPLGRTPSPTWALLIPTLTYTMAWRHWFHGCPNVHVAPLHLLENTDTLTDQDRPRYQLIRDTMRVLVRLTLEHGLATSEDELASLAPDALDQVLVACVTKHMGTSEIAVELLAGRVVPVNDVGANGAGPDQQSLLLAKMQMAVDPQALVCFPPAMSVYKTWRLWFHGDGDAPYRLRHNWNYASLPA</sequence>
<proteinExistence type="predicted"/>
<feature type="non-terminal residue" evidence="2">
    <location>
        <position position="767"/>
    </location>
</feature>